<comment type="caution">
    <text evidence="2">The sequence shown here is derived from an EMBL/GenBank/DDBJ whole genome shotgun (WGS) entry which is preliminary data.</text>
</comment>
<keyword evidence="3" id="KW-1185">Reference proteome</keyword>
<evidence type="ECO:0000256" key="1">
    <source>
        <dbReference type="SAM" id="MobiDB-lite"/>
    </source>
</evidence>
<evidence type="ECO:0000313" key="2">
    <source>
        <dbReference type="EMBL" id="POW22161.1"/>
    </source>
</evidence>
<protein>
    <submittedName>
        <fullName evidence="2">Uncharacterized protein</fullName>
    </submittedName>
</protein>
<dbReference type="AlphaFoldDB" id="A0A2S4WK79"/>
<reference evidence="2 3" key="1">
    <citation type="submission" date="2017-12" db="EMBL/GenBank/DDBJ databases">
        <title>Gene loss provides genomic basis for host adaptation in cereal stripe rust fungi.</title>
        <authorList>
            <person name="Xia C."/>
        </authorList>
    </citation>
    <scope>NUCLEOTIDE SEQUENCE [LARGE SCALE GENOMIC DNA]</scope>
    <source>
        <strain evidence="2 3">93TX-2</strain>
    </source>
</reference>
<gene>
    <name evidence="2" type="ORF">PSHT_01593</name>
</gene>
<reference evidence="3" key="2">
    <citation type="journal article" date="2018" name="BMC Genomics">
        <title>Genomic insights into host adaptation between the wheat stripe rust pathogen (Puccinia striiformis f. sp. tritici) and the barley stripe rust pathogen (Puccinia striiformis f. sp. hordei).</title>
        <authorList>
            <person name="Xia C."/>
            <person name="Wang M."/>
            <person name="Yin C."/>
            <person name="Cornejo O.E."/>
            <person name="Hulbert S.H."/>
            <person name="Chen X."/>
        </authorList>
    </citation>
    <scope>NUCLEOTIDE SEQUENCE [LARGE SCALE GENOMIC DNA]</scope>
    <source>
        <strain evidence="3">93TX-2</strain>
    </source>
</reference>
<reference evidence="3" key="3">
    <citation type="journal article" date="2018" name="Mol. Plant Microbe Interact.">
        <title>Genome sequence resources for the wheat stripe rust pathogen (Puccinia striiformis f. sp. tritici) and the barley stripe rust pathogen (Puccinia striiformis f. sp. hordei).</title>
        <authorList>
            <person name="Xia C."/>
            <person name="Wang M."/>
            <person name="Yin C."/>
            <person name="Cornejo O.E."/>
            <person name="Hulbert S.H."/>
            <person name="Chen X."/>
        </authorList>
    </citation>
    <scope>NUCLEOTIDE SEQUENCE [LARGE SCALE GENOMIC DNA]</scope>
    <source>
        <strain evidence="3">93TX-2</strain>
    </source>
</reference>
<dbReference type="VEuPathDB" id="FungiDB:PSHT_01593"/>
<organism evidence="2 3">
    <name type="scientific">Puccinia striiformis</name>
    <dbReference type="NCBI Taxonomy" id="27350"/>
    <lineage>
        <taxon>Eukaryota</taxon>
        <taxon>Fungi</taxon>
        <taxon>Dikarya</taxon>
        <taxon>Basidiomycota</taxon>
        <taxon>Pucciniomycotina</taxon>
        <taxon>Pucciniomycetes</taxon>
        <taxon>Pucciniales</taxon>
        <taxon>Pucciniaceae</taxon>
        <taxon>Puccinia</taxon>
    </lineage>
</organism>
<evidence type="ECO:0000313" key="3">
    <source>
        <dbReference type="Proteomes" id="UP000238274"/>
    </source>
</evidence>
<name>A0A2S4WK79_9BASI</name>
<sequence>MFGPVDPPSNSTQKQKADDPVDPPGPKLDNIPQFSEKMLLLMFERFMSGGTSSSSPLQDRI</sequence>
<dbReference type="EMBL" id="PKSM01000013">
    <property type="protein sequence ID" value="POW22161.1"/>
    <property type="molecule type" value="Genomic_DNA"/>
</dbReference>
<feature type="region of interest" description="Disordered" evidence="1">
    <location>
        <begin position="1"/>
        <end position="33"/>
    </location>
</feature>
<dbReference type="Proteomes" id="UP000238274">
    <property type="component" value="Unassembled WGS sequence"/>
</dbReference>
<proteinExistence type="predicted"/>
<accession>A0A2S4WK79</accession>